<dbReference type="PANTHER" id="PTHR33516:SF2">
    <property type="entry name" value="LEXA REPRESSOR-RELATED"/>
    <property type="match status" value="1"/>
</dbReference>
<evidence type="ECO:0000313" key="3">
    <source>
        <dbReference type="Proteomes" id="UP000318834"/>
    </source>
</evidence>
<feature type="non-terminal residue" evidence="2">
    <location>
        <position position="1"/>
    </location>
</feature>
<sequence length="70" mass="7908">DGDLLVVRRQPTATNGEIVVALIDDEATVKRFFKEEDRIRLQPENPNLDPIYARDVAIEGIAIAVIRKLH</sequence>
<feature type="domain" description="Peptidase S24/S26A/S26B/S26C" evidence="1">
    <location>
        <begin position="1"/>
        <end position="62"/>
    </location>
</feature>
<evidence type="ECO:0000313" key="2">
    <source>
        <dbReference type="EMBL" id="TMI71842.1"/>
    </source>
</evidence>
<gene>
    <name evidence="2" type="ORF">E6H05_11945</name>
</gene>
<evidence type="ECO:0000259" key="1">
    <source>
        <dbReference type="Pfam" id="PF00717"/>
    </source>
</evidence>
<protein>
    <submittedName>
        <fullName evidence="2">Repressor LexA</fullName>
    </submittedName>
</protein>
<dbReference type="EMBL" id="VBAP01000099">
    <property type="protein sequence ID" value="TMI71842.1"/>
    <property type="molecule type" value="Genomic_DNA"/>
</dbReference>
<dbReference type="CDD" id="cd06529">
    <property type="entry name" value="S24_LexA-like"/>
    <property type="match status" value="1"/>
</dbReference>
<organism evidence="2 3">
    <name type="scientific">Candidatus Segetimicrobium genomatis</name>
    <dbReference type="NCBI Taxonomy" id="2569760"/>
    <lineage>
        <taxon>Bacteria</taxon>
        <taxon>Bacillati</taxon>
        <taxon>Candidatus Sysuimicrobiota</taxon>
        <taxon>Candidatus Sysuimicrobiia</taxon>
        <taxon>Candidatus Sysuimicrobiales</taxon>
        <taxon>Candidatus Segetimicrobiaceae</taxon>
        <taxon>Candidatus Segetimicrobium</taxon>
    </lineage>
</organism>
<dbReference type="SUPFAM" id="SSF51306">
    <property type="entry name" value="LexA/Signal peptidase"/>
    <property type="match status" value="1"/>
</dbReference>
<dbReference type="InterPro" id="IPR039418">
    <property type="entry name" value="LexA-like"/>
</dbReference>
<proteinExistence type="predicted"/>
<dbReference type="InterPro" id="IPR050077">
    <property type="entry name" value="LexA_repressor"/>
</dbReference>
<reference evidence="2 3" key="1">
    <citation type="journal article" date="2019" name="Nat. Microbiol.">
        <title>Mediterranean grassland soil C-N compound turnover is dependent on rainfall and depth, and is mediated by genomically divergent microorganisms.</title>
        <authorList>
            <person name="Diamond S."/>
            <person name="Andeer P.F."/>
            <person name="Li Z."/>
            <person name="Crits-Christoph A."/>
            <person name="Burstein D."/>
            <person name="Anantharaman K."/>
            <person name="Lane K.R."/>
            <person name="Thomas B.C."/>
            <person name="Pan C."/>
            <person name="Northen T.R."/>
            <person name="Banfield J.F."/>
        </authorList>
    </citation>
    <scope>NUCLEOTIDE SEQUENCE [LARGE SCALE GENOMIC DNA]</scope>
    <source>
        <strain evidence="2">NP_8</strain>
    </source>
</reference>
<dbReference type="InterPro" id="IPR036286">
    <property type="entry name" value="LexA/Signal_pep-like_sf"/>
</dbReference>
<dbReference type="AlphaFoldDB" id="A0A537IL90"/>
<accession>A0A537IL90</accession>
<name>A0A537IL90_9BACT</name>
<dbReference type="PANTHER" id="PTHR33516">
    <property type="entry name" value="LEXA REPRESSOR"/>
    <property type="match status" value="1"/>
</dbReference>
<comment type="caution">
    <text evidence="2">The sequence shown here is derived from an EMBL/GenBank/DDBJ whole genome shotgun (WGS) entry which is preliminary data.</text>
</comment>
<dbReference type="InterPro" id="IPR015927">
    <property type="entry name" value="Peptidase_S24_S26A/B/C"/>
</dbReference>
<dbReference type="Pfam" id="PF00717">
    <property type="entry name" value="Peptidase_S24"/>
    <property type="match status" value="1"/>
</dbReference>
<dbReference type="Proteomes" id="UP000318834">
    <property type="component" value="Unassembled WGS sequence"/>
</dbReference>
<dbReference type="Gene3D" id="2.10.109.10">
    <property type="entry name" value="Umud Fragment, subunit A"/>
    <property type="match status" value="1"/>
</dbReference>